<evidence type="ECO:0000313" key="5">
    <source>
        <dbReference type="Proteomes" id="UP001596074"/>
    </source>
</evidence>
<dbReference type="EMBL" id="JBHSON010000035">
    <property type="protein sequence ID" value="MFC5748788.1"/>
    <property type="molecule type" value="Genomic_DNA"/>
</dbReference>
<dbReference type="SUPFAM" id="SSF53474">
    <property type="entry name" value="alpha/beta-Hydrolases"/>
    <property type="match status" value="1"/>
</dbReference>
<accession>A0ABW1A2N5</accession>
<organism evidence="4 5">
    <name type="scientific">Actinomadura rugatobispora</name>
    <dbReference type="NCBI Taxonomy" id="1994"/>
    <lineage>
        <taxon>Bacteria</taxon>
        <taxon>Bacillati</taxon>
        <taxon>Actinomycetota</taxon>
        <taxon>Actinomycetes</taxon>
        <taxon>Streptosporangiales</taxon>
        <taxon>Thermomonosporaceae</taxon>
        <taxon>Actinomadura</taxon>
    </lineage>
</organism>
<keyword evidence="5" id="KW-1185">Reference proteome</keyword>
<dbReference type="Gene3D" id="3.40.50.1820">
    <property type="entry name" value="alpha/beta hydrolase"/>
    <property type="match status" value="1"/>
</dbReference>
<keyword evidence="3" id="KW-0443">Lipid metabolism</keyword>
<reference evidence="5" key="1">
    <citation type="journal article" date="2019" name="Int. J. Syst. Evol. Microbiol.">
        <title>The Global Catalogue of Microorganisms (GCM) 10K type strain sequencing project: providing services to taxonomists for standard genome sequencing and annotation.</title>
        <authorList>
            <consortium name="The Broad Institute Genomics Platform"/>
            <consortium name="The Broad Institute Genome Sequencing Center for Infectious Disease"/>
            <person name="Wu L."/>
            <person name="Ma J."/>
        </authorList>
    </citation>
    <scope>NUCLEOTIDE SEQUENCE [LARGE SCALE GENOMIC DNA]</scope>
    <source>
        <strain evidence="5">KCTC 42087</strain>
    </source>
</reference>
<dbReference type="InterPro" id="IPR006311">
    <property type="entry name" value="TAT_signal"/>
</dbReference>
<evidence type="ECO:0000313" key="4">
    <source>
        <dbReference type="EMBL" id="MFC5748788.1"/>
    </source>
</evidence>
<keyword evidence="1 4" id="KW-0378">Hydrolase</keyword>
<evidence type="ECO:0000256" key="2">
    <source>
        <dbReference type="ARBA" id="ARBA00022963"/>
    </source>
</evidence>
<dbReference type="GO" id="GO:0016787">
    <property type="term" value="F:hydrolase activity"/>
    <property type="evidence" value="ECO:0007669"/>
    <property type="project" value="UniProtKB-KW"/>
</dbReference>
<gene>
    <name evidence="4" type="ORF">ACFPZN_24490</name>
</gene>
<sequence length="401" mass="42307">MTAAQVSRRGLLAGACSLALVGGTATGVSARGASTDLRLPRPTGGHRVGTRVLHLVDHGREDPWVRGRARELMVGLWYPGGDGGEPVTHMTAAAGAHFGGPAGAGTANLGMPPGSVAWGRTRTSAFLGAPADRSAGRPPVVLYSPGLADPRTLGTTLAEELASRGYAVVAIDHTYESSEVEFPGGRLATSLLLEREPPSDPGEAAALLRKLMAVRVADTRFVLDRLRGLGRVLDLRRVGMAGHSAGGFTAAQAMHDDRRIRAAVNMDGVMDFGEGGLSSVARDGVDRPVLLLGSETTGDYRRSPSWAAFWRNTRGWKFNGTLRGSRHASFNDAEALLPELARRGVEPGGGLAEVVGTIPPERALAATRAYAVSFFDLWLRGIDDHLLDGPSDRFPEMTVTP</sequence>
<dbReference type="PANTHER" id="PTHR10272">
    <property type="entry name" value="PLATELET-ACTIVATING FACTOR ACETYLHYDROLASE"/>
    <property type="match status" value="1"/>
</dbReference>
<evidence type="ECO:0000256" key="1">
    <source>
        <dbReference type="ARBA" id="ARBA00022801"/>
    </source>
</evidence>
<protein>
    <submittedName>
        <fullName evidence="4">Alpha/beta hydrolase family protein</fullName>
    </submittedName>
</protein>
<evidence type="ECO:0000256" key="3">
    <source>
        <dbReference type="ARBA" id="ARBA00023098"/>
    </source>
</evidence>
<dbReference type="PANTHER" id="PTHR10272:SF0">
    <property type="entry name" value="PLATELET-ACTIVATING FACTOR ACETYLHYDROLASE"/>
    <property type="match status" value="1"/>
</dbReference>
<dbReference type="PROSITE" id="PS51318">
    <property type="entry name" value="TAT"/>
    <property type="match status" value="1"/>
</dbReference>
<proteinExistence type="predicted"/>
<dbReference type="RefSeq" id="WP_378284467.1">
    <property type="nucleotide sequence ID" value="NZ_JBHSON010000035.1"/>
</dbReference>
<dbReference type="Pfam" id="PF03403">
    <property type="entry name" value="PAF-AH_p_II"/>
    <property type="match status" value="2"/>
</dbReference>
<dbReference type="Proteomes" id="UP001596074">
    <property type="component" value="Unassembled WGS sequence"/>
</dbReference>
<keyword evidence="2" id="KW-0442">Lipid degradation</keyword>
<comment type="caution">
    <text evidence="4">The sequence shown here is derived from an EMBL/GenBank/DDBJ whole genome shotgun (WGS) entry which is preliminary data.</text>
</comment>
<name>A0ABW1A2N5_9ACTN</name>
<dbReference type="InterPro" id="IPR029058">
    <property type="entry name" value="AB_hydrolase_fold"/>
</dbReference>